<dbReference type="EMBL" id="REGN01006971">
    <property type="protein sequence ID" value="RNA07654.1"/>
    <property type="molecule type" value="Genomic_DNA"/>
</dbReference>
<keyword evidence="2" id="KW-1185">Reference proteome</keyword>
<name>A0A3M7Q910_BRAPC</name>
<dbReference type="Proteomes" id="UP000276133">
    <property type="component" value="Unassembled WGS sequence"/>
</dbReference>
<comment type="caution">
    <text evidence="1">The sequence shown here is derived from an EMBL/GenBank/DDBJ whole genome shotgun (WGS) entry which is preliminary data.</text>
</comment>
<evidence type="ECO:0000313" key="1">
    <source>
        <dbReference type="EMBL" id="RNA07654.1"/>
    </source>
</evidence>
<organism evidence="1 2">
    <name type="scientific">Brachionus plicatilis</name>
    <name type="common">Marine rotifer</name>
    <name type="synonym">Brachionus muelleri</name>
    <dbReference type="NCBI Taxonomy" id="10195"/>
    <lineage>
        <taxon>Eukaryota</taxon>
        <taxon>Metazoa</taxon>
        <taxon>Spiralia</taxon>
        <taxon>Gnathifera</taxon>
        <taxon>Rotifera</taxon>
        <taxon>Eurotatoria</taxon>
        <taxon>Monogononta</taxon>
        <taxon>Pseudotrocha</taxon>
        <taxon>Ploima</taxon>
        <taxon>Brachionidae</taxon>
        <taxon>Brachionus</taxon>
    </lineage>
</organism>
<proteinExistence type="predicted"/>
<dbReference type="AlphaFoldDB" id="A0A3M7Q910"/>
<accession>A0A3M7Q910</accession>
<protein>
    <submittedName>
        <fullName evidence="1">Uncharacterized protein</fullName>
    </submittedName>
</protein>
<evidence type="ECO:0000313" key="2">
    <source>
        <dbReference type="Proteomes" id="UP000276133"/>
    </source>
</evidence>
<gene>
    <name evidence="1" type="ORF">BpHYR1_026171</name>
</gene>
<reference evidence="1 2" key="1">
    <citation type="journal article" date="2018" name="Sci. Rep.">
        <title>Genomic signatures of local adaptation to the degree of environmental predictability in rotifers.</title>
        <authorList>
            <person name="Franch-Gras L."/>
            <person name="Hahn C."/>
            <person name="Garcia-Roger E.M."/>
            <person name="Carmona M.J."/>
            <person name="Serra M."/>
            <person name="Gomez A."/>
        </authorList>
    </citation>
    <scope>NUCLEOTIDE SEQUENCE [LARGE SCALE GENOMIC DNA]</scope>
    <source>
        <strain evidence="1">HYR1</strain>
    </source>
</reference>
<sequence>MYLNQDINFKFGSKLFIYSDLIIFIDKKIFPIIKEQLPASETMMMNHSLDDKIGQNILLYFLNI</sequence>